<dbReference type="AlphaFoldDB" id="A0A4D6LZZ4"/>
<reference evidence="1 2" key="1">
    <citation type="submission" date="2019-04" db="EMBL/GenBank/DDBJ databases">
        <title>An improved genome assembly and genetic linkage map for asparagus bean, Vigna unguiculata ssp. sesquipedialis.</title>
        <authorList>
            <person name="Xia Q."/>
            <person name="Zhang R."/>
            <person name="Dong Y."/>
        </authorList>
    </citation>
    <scope>NUCLEOTIDE SEQUENCE [LARGE SCALE GENOMIC DNA]</scope>
    <source>
        <tissue evidence="1">Leaf</tissue>
    </source>
</reference>
<gene>
    <name evidence="1" type="ORF">DEO72_LG5g2448</name>
</gene>
<protein>
    <submittedName>
        <fullName evidence="1">Uncharacterized protein</fullName>
    </submittedName>
</protein>
<organism evidence="1 2">
    <name type="scientific">Vigna unguiculata</name>
    <name type="common">Cowpea</name>
    <dbReference type="NCBI Taxonomy" id="3917"/>
    <lineage>
        <taxon>Eukaryota</taxon>
        <taxon>Viridiplantae</taxon>
        <taxon>Streptophyta</taxon>
        <taxon>Embryophyta</taxon>
        <taxon>Tracheophyta</taxon>
        <taxon>Spermatophyta</taxon>
        <taxon>Magnoliopsida</taxon>
        <taxon>eudicotyledons</taxon>
        <taxon>Gunneridae</taxon>
        <taxon>Pentapetalae</taxon>
        <taxon>rosids</taxon>
        <taxon>fabids</taxon>
        <taxon>Fabales</taxon>
        <taxon>Fabaceae</taxon>
        <taxon>Papilionoideae</taxon>
        <taxon>50 kb inversion clade</taxon>
        <taxon>NPAAA clade</taxon>
        <taxon>indigoferoid/millettioid clade</taxon>
        <taxon>Phaseoleae</taxon>
        <taxon>Vigna</taxon>
    </lineage>
</organism>
<proteinExistence type="predicted"/>
<dbReference type="Proteomes" id="UP000501690">
    <property type="component" value="Linkage Group LG5"/>
</dbReference>
<dbReference type="EMBL" id="CP039349">
    <property type="protein sequence ID" value="QCD94365.1"/>
    <property type="molecule type" value="Genomic_DNA"/>
</dbReference>
<evidence type="ECO:0000313" key="2">
    <source>
        <dbReference type="Proteomes" id="UP000501690"/>
    </source>
</evidence>
<sequence length="49" mass="5408">MPPQKFLVVRREVLRCVADKKLQGEGAPFLARTSMLITIAISPEQLAAL</sequence>
<accession>A0A4D6LZZ4</accession>
<evidence type="ECO:0000313" key="1">
    <source>
        <dbReference type="EMBL" id="QCD94365.1"/>
    </source>
</evidence>
<keyword evidence="2" id="KW-1185">Reference proteome</keyword>
<name>A0A4D6LZZ4_VIGUN</name>